<organism evidence="5 6">
    <name type="scientific">Ruminiclostridium sufflavum DSM 19573</name>
    <dbReference type="NCBI Taxonomy" id="1121337"/>
    <lineage>
        <taxon>Bacteria</taxon>
        <taxon>Bacillati</taxon>
        <taxon>Bacillota</taxon>
        <taxon>Clostridia</taxon>
        <taxon>Eubacteriales</taxon>
        <taxon>Oscillospiraceae</taxon>
        <taxon>Ruminiclostridium</taxon>
    </lineage>
</organism>
<keyword evidence="6" id="KW-1185">Reference proteome</keyword>
<dbReference type="InterPro" id="IPR028978">
    <property type="entry name" value="Chorismate_lyase_/UTRA_dom_sf"/>
</dbReference>
<accession>A0A318XNE8</accession>
<dbReference type="AlphaFoldDB" id="A0A318XNE8"/>
<dbReference type="PANTHER" id="PTHR44846:SF1">
    <property type="entry name" value="MANNOSYL-D-GLYCERATE TRANSPORT_METABOLISM SYSTEM REPRESSOR MNGR-RELATED"/>
    <property type="match status" value="1"/>
</dbReference>
<evidence type="ECO:0000256" key="2">
    <source>
        <dbReference type="ARBA" id="ARBA00023125"/>
    </source>
</evidence>
<evidence type="ECO:0000256" key="3">
    <source>
        <dbReference type="ARBA" id="ARBA00023163"/>
    </source>
</evidence>
<dbReference type="Gene3D" id="1.10.10.10">
    <property type="entry name" value="Winged helix-like DNA-binding domain superfamily/Winged helix DNA-binding domain"/>
    <property type="match status" value="1"/>
</dbReference>
<feature type="domain" description="HTH gntR-type" evidence="4">
    <location>
        <begin position="8"/>
        <end position="76"/>
    </location>
</feature>
<dbReference type="PROSITE" id="PS50949">
    <property type="entry name" value="HTH_GNTR"/>
    <property type="match status" value="1"/>
</dbReference>
<protein>
    <submittedName>
        <fullName evidence="5">GntR family transcriptional regulator</fullName>
    </submittedName>
</protein>
<keyword evidence="1" id="KW-0805">Transcription regulation</keyword>
<reference evidence="5 6" key="1">
    <citation type="submission" date="2018-06" db="EMBL/GenBank/DDBJ databases">
        <title>Genomic Encyclopedia of Type Strains, Phase I: the one thousand microbial genomes (KMG-I) project.</title>
        <authorList>
            <person name="Kyrpides N."/>
        </authorList>
    </citation>
    <scope>NUCLEOTIDE SEQUENCE [LARGE SCALE GENOMIC DNA]</scope>
    <source>
        <strain evidence="5 6">DSM 19573</strain>
    </source>
</reference>
<dbReference type="PANTHER" id="PTHR44846">
    <property type="entry name" value="MANNOSYL-D-GLYCERATE TRANSPORT/METABOLISM SYSTEM REPRESSOR MNGR-RELATED"/>
    <property type="match status" value="1"/>
</dbReference>
<sequence>MINKFSSIPLYLQLKDLILDKIRNNEYPPYTQIPSEQDLCELYAISRPTVRQAISELTSSGYLYKEKGKGTFVSGRKNIIDIKNFNGFTDSILDCKSPAEKNMIEITVVESSSVDILNNIFSYNTSMPVAVITYLSYINNKPGEVYSFNKSYIPINLFPDIVMQLRDGKSSIDILRGKYPLIPEKSKSILEVVFADNIDSPILRIQPGQPLIKVQNSLYSKSGQAVEYVCSKYRSDNCRLLFEGSKQG</sequence>
<keyword evidence="3" id="KW-0804">Transcription</keyword>
<dbReference type="CDD" id="cd07377">
    <property type="entry name" value="WHTH_GntR"/>
    <property type="match status" value="1"/>
</dbReference>
<evidence type="ECO:0000313" key="5">
    <source>
        <dbReference type="EMBL" id="PYG87099.1"/>
    </source>
</evidence>
<dbReference type="InterPro" id="IPR011663">
    <property type="entry name" value="UTRA"/>
</dbReference>
<comment type="caution">
    <text evidence="5">The sequence shown here is derived from an EMBL/GenBank/DDBJ whole genome shotgun (WGS) entry which is preliminary data.</text>
</comment>
<gene>
    <name evidence="5" type="ORF">LY28_02482</name>
</gene>
<name>A0A318XNE8_9FIRM</name>
<dbReference type="SMART" id="SM00866">
    <property type="entry name" value="UTRA"/>
    <property type="match status" value="1"/>
</dbReference>
<dbReference type="GO" id="GO:0003700">
    <property type="term" value="F:DNA-binding transcription factor activity"/>
    <property type="evidence" value="ECO:0007669"/>
    <property type="project" value="InterPro"/>
</dbReference>
<dbReference type="GO" id="GO:0003677">
    <property type="term" value="F:DNA binding"/>
    <property type="evidence" value="ECO:0007669"/>
    <property type="project" value="UniProtKB-KW"/>
</dbReference>
<dbReference type="SUPFAM" id="SSF46785">
    <property type="entry name" value="Winged helix' DNA-binding domain"/>
    <property type="match status" value="1"/>
</dbReference>
<dbReference type="InterPro" id="IPR050679">
    <property type="entry name" value="Bact_HTH_transcr_reg"/>
</dbReference>
<evidence type="ECO:0000256" key="1">
    <source>
        <dbReference type="ARBA" id="ARBA00023015"/>
    </source>
</evidence>
<keyword evidence="2" id="KW-0238">DNA-binding</keyword>
<evidence type="ECO:0000259" key="4">
    <source>
        <dbReference type="PROSITE" id="PS50949"/>
    </source>
</evidence>
<dbReference type="Gene3D" id="3.40.1410.10">
    <property type="entry name" value="Chorismate lyase-like"/>
    <property type="match status" value="1"/>
</dbReference>
<dbReference type="InterPro" id="IPR036388">
    <property type="entry name" value="WH-like_DNA-bd_sf"/>
</dbReference>
<dbReference type="PRINTS" id="PR00035">
    <property type="entry name" value="HTHGNTR"/>
</dbReference>
<dbReference type="Pfam" id="PF07702">
    <property type="entry name" value="UTRA"/>
    <property type="match status" value="1"/>
</dbReference>
<dbReference type="RefSeq" id="WP_110462497.1">
    <property type="nucleotide sequence ID" value="NZ_QKMR01000014.1"/>
</dbReference>
<dbReference type="OrthoDB" id="457376at2"/>
<proteinExistence type="predicted"/>
<dbReference type="SMART" id="SM00345">
    <property type="entry name" value="HTH_GNTR"/>
    <property type="match status" value="1"/>
</dbReference>
<dbReference type="Proteomes" id="UP000248132">
    <property type="component" value="Unassembled WGS sequence"/>
</dbReference>
<evidence type="ECO:0000313" key="6">
    <source>
        <dbReference type="Proteomes" id="UP000248132"/>
    </source>
</evidence>
<dbReference type="GO" id="GO:0045892">
    <property type="term" value="P:negative regulation of DNA-templated transcription"/>
    <property type="evidence" value="ECO:0007669"/>
    <property type="project" value="TreeGrafter"/>
</dbReference>
<dbReference type="EMBL" id="QKMR01000014">
    <property type="protein sequence ID" value="PYG87099.1"/>
    <property type="molecule type" value="Genomic_DNA"/>
</dbReference>
<dbReference type="FunFam" id="1.10.10.10:FF:000079">
    <property type="entry name" value="GntR family transcriptional regulator"/>
    <property type="match status" value="1"/>
</dbReference>
<dbReference type="InterPro" id="IPR000524">
    <property type="entry name" value="Tscrpt_reg_HTH_GntR"/>
</dbReference>
<dbReference type="Pfam" id="PF00392">
    <property type="entry name" value="GntR"/>
    <property type="match status" value="1"/>
</dbReference>
<dbReference type="SUPFAM" id="SSF64288">
    <property type="entry name" value="Chorismate lyase-like"/>
    <property type="match status" value="1"/>
</dbReference>
<dbReference type="InterPro" id="IPR036390">
    <property type="entry name" value="WH_DNA-bd_sf"/>
</dbReference>